<dbReference type="Proteomes" id="UP000559404">
    <property type="component" value="Unassembled WGS sequence"/>
</dbReference>
<sequence length="434" mass="46510">MSTLYPPASLWAATASPAPLSAEWPGDISTDVAIIGGGFTGLSAAVHLGETGVDTVLIEAGSLGYGGSGRNGGQAIPGLKYDPDDLEEMMGPELGPRLVREVGGGPELAFSLIDRYAMDCPTSRVGWIQPAHCPSAVETVTRRARQWAARGANIHTIDAAEVARLTGTRAYMGGLIDHRGGGLQPLSYARGLGHAAAGLGVRLFDNTRADRLSRANGRWTIDTPRGRITARAVVLATNAYTTGTLVPGLERTIVPIYSYQIATRPLTAEERASILPEGHVASDTRRLLRYYRFDSTGRLLMGGRAPFKEVPDMGDAPPLEAAIADLYPQLAGIEIDFVWSGRVGMTADHLPHLHVPEEGLFAAIGYNGRGVALGTVMGRQLARLAAGDPAEAAAFPITGIKPMRFHGFNRPVLEALIRYYRWRDDREARQVDRA</sequence>
<organism evidence="3 4">
    <name type="scientific">Stappia taiwanensis</name>
    <dbReference type="NCBI Taxonomy" id="992267"/>
    <lineage>
        <taxon>Bacteria</taxon>
        <taxon>Pseudomonadati</taxon>
        <taxon>Pseudomonadota</taxon>
        <taxon>Alphaproteobacteria</taxon>
        <taxon>Hyphomicrobiales</taxon>
        <taxon>Stappiaceae</taxon>
        <taxon>Stappia</taxon>
    </lineage>
</organism>
<evidence type="ECO:0000259" key="2">
    <source>
        <dbReference type="Pfam" id="PF01266"/>
    </source>
</evidence>
<proteinExistence type="predicted"/>
<dbReference type="InterPro" id="IPR036188">
    <property type="entry name" value="FAD/NAD-bd_sf"/>
</dbReference>
<dbReference type="PANTHER" id="PTHR13847:SF281">
    <property type="entry name" value="FAD DEPENDENT OXIDOREDUCTASE DOMAIN-CONTAINING PROTEIN"/>
    <property type="match status" value="1"/>
</dbReference>
<dbReference type="GO" id="GO:0016491">
    <property type="term" value="F:oxidoreductase activity"/>
    <property type="evidence" value="ECO:0007669"/>
    <property type="project" value="UniProtKB-KW"/>
</dbReference>
<dbReference type="SUPFAM" id="SSF51905">
    <property type="entry name" value="FAD/NAD(P)-binding domain"/>
    <property type="match status" value="1"/>
</dbReference>
<dbReference type="PRINTS" id="PR00420">
    <property type="entry name" value="RNGMNOXGNASE"/>
</dbReference>
<dbReference type="PANTHER" id="PTHR13847">
    <property type="entry name" value="SARCOSINE DEHYDROGENASE-RELATED"/>
    <property type="match status" value="1"/>
</dbReference>
<protein>
    <submittedName>
        <fullName evidence="3">FAD-binding oxidoreductase</fullName>
    </submittedName>
</protein>
<accession>A0A838XW94</accession>
<feature type="domain" description="FAD dependent oxidoreductase" evidence="2">
    <location>
        <begin position="31"/>
        <end position="384"/>
    </location>
</feature>
<dbReference type="Pfam" id="PF01266">
    <property type="entry name" value="DAO"/>
    <property type="match status" value="1"/>
</dbReference>
<name>A0A838XW94_9HYPH</name>
<dbReference type="GO" id="GO:0005737">
    <property type="term" value="C:cytoplasm"/>
    <property type="evidence" value="ECO:0007669"/>
    <property type="project" value="TreeGrafter"/>
</dbReference>
<evidence type="ECO:0000313" key="4">
    <source>
        <dbReference type="Proteomes" id="UP000559404"/>
    </source>
</evidence>
<reference evidence="3 4" key="1">
    <citation type="submission" date="2020-07" db="EMBL/GenBank/DDBJ databases">
        <authorList>
            <person name="Li M."/>
        </authorList>
    </citation>
    <scope>NUCLEOTIDE SEQUENCE [LARGE SCALE GENOMIC DNA]</scope>
    <source>
        <strain evidence="3 4">DSM 23284</strain>
    </source>
</reference>
<evidence type="ECO:0000256" key="1">
    <source>
        <dbReference type="ARBA" id="ARBA00023002"/>
    </source>
</evidence>
<dbReference type="Gene3D" id="3.30.9.10">
    <property type="entry name" value="D-Amino Acid Oxidase, subunit A, domain 2"/>
    <property type="match status" value="1"/>
</dbReference>
<dbReference type="EMBL" id="JACEON010000004">
    <property type="protein sequence ID" value="MBA4611324.1"/>
    <property type="molecule type" value="Genomic_DNA"/>
</dbReference>
<reference evidence="3 4" key="2">
    <citation type="submission" date="2020-08" db="EMBL/GenBank/DDBJ databases">
        <title>Stappia taiwanensis sp. nov., isolated from a coastal thermal spring.</title>
        <authorList>
            <person name="Kampfer P."/>
        </authorList>
    </citation>
    <scope>NUCLEOTIDE SEQUENCE [LARGE SCALE GENOMIC DNA]</scope>
    <source>
        <strain evidence="3 4">DSM 23284</strain>
    </source>
</reference>
<evidence type="ECO:0000313" key="3">
    <source>
        <dbReference type="EMBL" id="MBA4611324.1"/>
    </source>
</evidence>
<dbReference type="RefSeq" id="WP_181759502.1">
    <property type="nucleotide sequence ID" value="NZ_BMCR01000002.1"/>
</dbReference>
<dbReference type="AlphaFoldDB" id="A0A838XW94"/>
<dbReference type="InterPro" id="IPR006076">
    <property type="entry name" value="FAD-dep_OxRdtase"/>
</dbReference>
<comment type="caution">
    <text evidence="3">The sequence shown here is derived from an EMBL/GenBank/DDBJ whole genome shotgun (WGS) entry which is preliminary data.</text>
</comment>
<gene>
    <name evidence="3" type="ORF">H1W37_06665</name>
</gene>
<keyword evidence="4" id="KW-1185">Reference proteome</keyword>
<keyword evidence="1" id="KW-0560">Oxidoreductase</keyword>
<dbReference type="Gene3D" id="3.50.50.60">
    <property type="entry name" value="FAD/NAD(P)-binding domain"/>
    <property type="match status" value="1"/>
</dbReference>